<protein>
    <submittedName>
        <fullName evidence="1">Uncharacterized protein</fullName>
    </submittedName>
</protein>
<accession>A0ABW4BDS3</accession>
<reference evidence="2" key="1">
    <citation type="journal article" date="2019" name="Int. J. Syst. Evol. Microbiol.">
        <title>The Global Catalogue of Microorganisms (GCM) 10K type strain sequencing project: providing services to taxonomists for standard genome sequencing and annotation.</title>
        <authorList>
            <consortium name="The Broad Institute Genomics Platform"/>
            <consortium name="The Broad Institute Genome Sequencing Center for Infectious Disease"/>
            <person name="Wu L."/>
            <person name="Ma J."/>
        </authorList>
    </citation>
    <scope>NUCLEOTIDE SEQUENCE [LARGE SCALE GENOMIC DNA]</scope>
    <source>
        <strain evidence="2">CCM 9110</strain>
    </source>
</reference>
<dbReference type="RefSeq" id="WP_203633172.1">
    <property type="nucleotide sequence ID" value="NZ_BOLV01000010.1"/>
</dbReference>
<name>A0ABW4BDS3_9LACO</name>
<dbReference type="EMBL" id="JBHTOA010000011">
    <property type="protein sequence ID" value="MFD1397930.1"/>
    <property type="molecule type" value="Genomic_DNA"/>
</dbReference>
<keyword evidence="2" id="KW-1185">Reference proteome</keyword>
<proteinExistence type="predicted"/>
<evidence type="ECO:0000313" key="1">
    <source>
        <dbReference type="EMBL" id="MFD1397930.1"/>
    </source>
</evidence>
<dbReference type="Proteomes" id="UP001597199">
    <property type="component" value="Unassembled WGS sequence"/>
</dbReference>
<organism evidence="1 2">
    <name type="scientific">Lacticaseibacillus suilingensis</name>
    <dbReference type="NCBI Taxonomy" id="2799577"/>
    <lineage>
        <taxon>Bacteria</taxon>
        <taxon>Bacillati</taxon>
        <taxon>Bacillota</taxon>
        <taxon>Bacilli</taxon>
        <taxon>Lactobacillales</taxon>
        <taxon>Lactobacillaceae</taxon>
        <taxon>Lacticaseibacillus</taxon>
    </lineage>
</organism>
<comment type="caution">
    <text evidence="1">The sequence shown here is derived from an EMBL/GenBank/DDBJ whole genome shotgun (WGS) entry which is preliminary data.</text>
</comment>
<gene>
    <name evidence="1" type="ORF">ACFQ41_01250</name>
</gene>
<evidence type="ECO:0000313" key="2">
    <source>
        <dbReference type="Proteomes" id="UP001597199"/>
    </source>
</evidence>
<sequence>MDETIFFNPGDAIATEYDFAAARRSAEIFKVAHASDKGLVVAKDDHGQFAVFYEGGASTGDGAVPATKYTILAHL</sequence>